<dbReference type="EMBL" id="AB172919">
    <property type="protein sequence ID" value="BAE89981.1"/>
    <property type="molecule type" value="mRNA"/>
</dbReference>
<protein>
    <submittedName>
        <fullName evidence="1">Macaca fascicularis brain cDNA clone: QflA-20217, similar to human hypothetical protein MGC4562 (MGC4562), mRNA, RefSeq: NM_133375.2</fullName>
    </submittedName>
</protein>
<reference evidence="1" key="1">
    <citation type="journal article" date="2007" name="PLoS Biol.">
        <title>Rate of evolution in brain-expressed genes in humans and other primates.</title>
        <authorList>
            <person name="Wang H.-Y."/>
            <person name="Chien H.-C."/>
            <person name="Osada N."/>
            <person name="Hashimoto K."/>
            <person name="Sugano S."/>
            <person name="Gojobori T."/>
            <person name="Chou C.-K."/>
            <person name="Tsai S.-F."/>
            <person name="Wu C.-I."/>
            <person name="Shen C.-K.J."/>
        </authorList>
    </citation>
    <scope>NUCLEOTIDE SEQUENCE</scope>
</reference>
<accession>I7GII6</accession>
<name>I7GII6_MACFA</name>
<organism evidence="1">
    <name type="scientific">Macaca fascicularis</name>
    <name type="common">Crab-eating macaque</name>
    <name type="synonym">Cynomolgus monkey</name>
    <dbReference type="NCBI Taxonomy" id="9541"/>
    <lineage>
        <taxon>Eukaryota</taxon>
        <taxon>Metazoa</taxon>
        <taxon>Chordata</taxon>
        <taxon>Craniata</taxon>
        <taxon>Vertebrata</taxon>
        <taxon>Euteleostomi</taxon>
        <taxon>Mammalia</taxon>
        <taxon>Eutheria</taxon>
        <taxon>Euarchontoglires</taxon>
        <taxon>Primates</taxon>
        <taxon>Haplorrhini</taxon>
        <taxon>Catarrhini</taxon>
        <taxon>Cercopithecidae</taxon>
        <taxon>Cercopithecinae</taxon>
        <taxon>Macaca</taxon>
    </lineage>
</organism>
<dbReference type="AlphaFoldDB" id="I7GII6"/>
<proteinExistence type="evidence at transcript level"/>
<evidence type="ECO:0000313" key="1">
    <source>
        <dbReference type="EMBL" id="BAE89981.1"/>
    </source>
</evidence>
<sequence>MALNHSKMIAITDTELRIWMSRKSIEIQEKIETQSKESSKMIQELKDEIPILRKNQTEFLELQSLLHEFHNIIQV</sequence>